<dbReference type="SUPFAM" id="SSF53720">
    <property type="entry name" value="ALDH-like"/>
    <property type="match status" value="1"/>
</dbReference>
<dbReference type="PANTHER" id="PTHR11699">
    <property type="entry name" value="ALDEHYDE DEHYDROGENASE-RELATED"/>
    <property type="match status" value="1"/>
</dbReference>
<organism evidence="2">
    <name type="scientific">freshwater metagenome</name>
    <dbReference type="NCBI Taxonomy" id="449393"/>
    <lineage>
        <taxon>unclassified sequences</taxon>
        <taxon>metagenomes</taxon>
        <taxon>ecological metagenomes</taxon>
    </lineage>
</organism>
<accession>A0A6J6DQM5</accession>
<reference evidence="2" key="1">
    <citation type="submission" date="2020-05" db="EMBL/GenBank/DDBJ databases">
        <authorList>
            <person name="Chiriac C."/>
            <person name="Salcher M."/>
            <person name="Ghai R."/>
            <person name="Kavagutti S V."/>
        </authorList>
    </citation>
    <scope>NUCLEOTIDE SEQUENCE</scope>
</reference>
<dbReference type="EMBL" id="CAEZTN010000003">
    <property type="protein sequence ID" value="CAB4564453.1"/>
    <property type="molecule type" value="Genomic_DNA"/>
</dbReference>
<sequence length="280" mass="30139">MSDRIDVKKTYKLFINGAFPRSESGRTYEVKTSKGVFLTNACLASRKDLREAVVAARAAHNGWSKATAYNRGQILYRIAEMLQARTGEFIQEIMMTTGVTKVKAEKEVLQAIDTLVWYAGWSDKISSLTGANNPVAGPFYNFTVPESMGVVAAIAPENPSLLGLIESIAPVITSGNTVIVLASTKAPLSAMSFAEVLATSDLPAGVINVLTGKKDEIAPWMASHMDIDAMDISGLPGKLTSEVKVAGAENLKRIHSFKGTTPTRITAFTESKTIWHTIGV</sequence>
<name>A0A6J6DQM5_9ZZZZ</name>
<dbReference type="GO" id="GO:0016491">
    <property type="term" value="F:oxidoreductase activity"/>
    <property type="evidence" value="ECO:0007669"/>
    <property type="project" value="InterPro"/>
</dbReference>
<feature type="domain" description="Aldehyde dehydrogenase" evidence="1">
    <location>
        <begin position="31"/>
        <end position="254"/>
    </location>
</feature>
<dbReference type="Gene3D" id="3.40.605.10">
    <property type="entry name" value="Aldehyde Dehydrogenase, Chain A, domain 1"/>
    <property type="match status" value="1"/>
</dbReference>
<protein>
    <submittedName>
        <fullName evidence="2">Unannotated protein</fullName>
    </submittedName>
</protein>
<evidence type="ECO:0000259" key="1">
    <source>
        <dbReference type="Pfam" id="PF00171"/>
    </source>
</evidence>
<dbReference type="InterPro" id="IPR016161">
    <property type="entry name" value="Ald_DH/histidinol_DH"/>
</dbReference>
<proteinExistence type="predicted"/>
<dbReference type="InterPro" id="IPR016162">
    <property type="entry name" value="Ald_DH_N"/>
</dbReference>
<gene>
    <name evidence="2" type="ORF">UFOPK1689_00254</name>
</gene>
<dbReference type="AlphaFoldDB" id="A0A6J6DQM5"/>
<dbReference type="InterPro" id="IPR015590">
    <property type="entry name" value="Aldehyde_DH_dom"/>
</dbReference>
<evidence type="ECO:0000313" key="2">
    <source>
        <dbReference type="EMBL" id="CAB4564453.1"/>
    </source>
</evidence>
<dbReference type="Pfam" id="PF00171">
    <property type="entry name" value="Aldedh"/>
    <property type="match status" value="1"/>
</dbReference>